<evidence type="ECO:0000256" key="5">
    <source>
        <dbReference type="ARBA" id="ARBA00023210"/>
    </source>
</evidence>
<accession>A0A1H5FN22</accession>
<dbReference type="Gene3D" id="2.30.31.20">
    <property type="entry name" value="Sporulation-specific cell division protein SsgB"/>
    <property type="match status" value="1"/>
</dbReference>
<evidence type="ECO:0000256" key="4">
    <source>
        <dbReference type="ARBA" id="ARBA00022969"/>
    </source>
</evidence>
<gene>
    <name evidence="7" type="ORF">SAMN04490357_6739</name>
</gene>
<evidence type="ECO:0000256" key="3">
    <source>
        <dbReference type="ARBA" id="ARBA00022618"/>
    </source>
</evidence>
<proteinExistence type="inferred from homology"/>
<protein>
    <submittedName>
        <fullName evidence="7">Streptomyces sporulation and cell division protein, SsgA</fullName>
    </submittedName>
</protein>
<keyword evidence="5" id="KW-0717">Septation</keyword>
<evidence type="ECO:0000256" key="6">
    <source>
        <dbReference type="ARBA" id="ARBA00023306"/>
    </source>
</evidence>
<reference evidence="7 8" key="1">
    <citation type="submission" date="2016-10" db="EMBL/GenBank/DDBJ databases">
        <authorList>
            <person name="de Groot N.N."/>
        </authorList>
    </citation>
    <scope>NUCLEOTIDE SEQUENCE [LARGE SCALE GENOMIC DNA]</scope>
    <source>
        <strain evidence="7 8">DSM 40306</strain>
    </source>
</reference>
<keyword evidence="4" id="KW-0749">Sporulation</keyword>
<comment type="subcellular location">
    <subcellularLocation>
        <location evidence="1">Cell septum</location>
    </subcellularLocation>
</comment>
<dbReference type="Pfam" id="PF04686">
    <property type="entry name" value="SsgA"/>
    <property type="match status" value="1"/>
</dbReference>
<dbReference type="AlphaFoldDB" id="A0A1H5FN22"/>
<organism evidence="7 8">
    <name type="scientific">Streptomyces misionensis</name>
    <dbReference type="NCBI Taxonomy" id="67331"/>
    <lineage>
        <taxon>Bacteria</taxon>
        <taxon>Bacillati</taxon>
        <taxon>Actinomycetota</taxon>
        <taxon>Actinomycetes</taxon>
        <taxon>Kitasatosporales</taxon>
        <taxon>Streptomycetaceae</taxon>
        <taxon>Streptomyces</taxon>
    </lineage>
</organism>
<dbReference type="STRING" id="67331.SAMN04490357_6739"/>
<dbReference type="InterPro" id="IPR006776">
    <property type="entry name" value="SsgB"/>
</dbReference>
<evidence type="ECO:0000256" key="1">
    <source>
        <dbReference type="ARBA" id="ARBA00004431"/>
    </source>
</evidence>
<evidence type="ECO:0000313" key="7">
    <source>
        <dbReference type="EMBL" id="SEE04810.1"/>
    </source>
</evidence>
<dbReference type="GO" id="GO:0000917">
    <property type="term" value="P:division septum assembly"/>
    <property type="evidence" value="ECO:0007669"/>
    <property type="project" value="UniProtKB-KW"/>
</dbReference>
<name>A0A1H5FN22_9ACTN</name>
<dbReference type="InterPro" id="IPR038658">
    <property type="entry name" value="SsgB_sf"/>
</dbReference>
<dbReference type="RefSeq" id="WP_070026083.1">
    <property type="nucleotide sequence ID" value="NZ_FNTD01000004.1"/>
</dbReference>
<keyword evidence="3 7" id="KW-0132">Cell division</keyword>
<dbReference type="GeneID" id="95515765"/>
<sequence>MVNQHPLPEEGVREPSGAIALSVTAHMVMGRTRTVPVTVRFSYDRLEPFTMLLELPRPDGSGSARWSFARDLLQSGLHRASGEGDVRIWPPCRCNDRPDARLFLRDRTGSVLLDVPSQPLREWLVRTWVAVPPGEENQWIDWDVLVGRLLDGR</sequence>
<comment type="similarity">
    <text evidence="2">Belongs to the SsgA family.</text>
</comment>
<keyword evidence="6" id="KW-0131">Cell cycle</keyword>
<evidence type="ECO:0000256" key="2">
    <source>
        <dbReference type="ARBA" id="ARBA00009323"/>
    </source>
</evidence>
<evidence type="ECO:0000313" key="8">
    <source>
        <dbReference type="Proteomes" id="UP000182375"/>
    </source>
</evidence>
<dbReference type="GO" id="GO:0030428">
    <property type="term" value="C:cell septum"/>
    <property type="evidence" value="ECO:0007669"/>
    <property type="project" value="UniProtKB-SubCell"/>
</dbReference>
<dbReference type="EMBL" id="FNTD01000004">
    <property type="protein sequence ID" value="SEE04810.1"/>
    <property type="molecule type" value="Genomic_DNA"/>
</dbReference>
<dbReference type="GO" id="GO:0030435">
    <property type="term" value="P:sporulation resulting in formation of a cellular spore"/>
    <property type="evidence" value="ECO:0007669"/>
    <property type="project" value="UniProtKB-KW"/>
</dbReference>
<dbReference type="Proteomes" id="UP000182375">
    <property type="component" value="Unassembled WGS sequence"/>
</dbReference>